<dbReference type="Proteomes" id="UP000199340">
    <property type="component" value="Unassembled WGS sequence"/>
</dbReference>
<name>A0A1G8GVK7_9RHOB</name>
<dbReference type="RefSeq" id="WP_090026965.1">
    <property type="nucleotide sequence ID" value="NZ_FNEB01000001.1"/>
</dbReference>
<dbReference type="STRING" id="490829.SAMN05421850_101242"/>
<dbReference type="EMBL" id="FNEB01000001">
    <property type="protein sequence ID" value="SDH98413.1"/>
    <property type="molecule type" value="Genomic_DNA"/>
</dbReference>
<accession>A0A1G8GVK7</accession>
<sequence length="270" mass="27218">MSLMKTLAKVAVGVAVAKGASAMMQRRADGGQDAGGGLFGQLQHQMQKQPDAMQSRAGIEDLLGGLLGGGAASGGLGGLLEQLGDGGALGARGGGIDDLLGGLAGAGAAGGIGGLLGGMLSAGAPSTSRGGFGDVLNQAIARQDEPDEQPTTEQELAAGLMLRAMIQAAKCDGNLDDGEQARLLEKLGDVSPEEQAFVKAELQAPVDAAGLAGQVPQGLEPQIYAMSVMAIDLDSQAEARYLHQFAQALGLQPQTVNHIHDQLGVPTLYT</sequence>
<keyword evidence="2" id="KW-1185">Reference proteome</keyword>
<dbReference type="CDD" id="cd07178">
    <property type="entry name" value="terB_like_YebE"/>
    <property type="match status" value="1"/>
</dbReference>
<reference evidence="1 2" key="1">
    <citation type="submission" date="2016-10" db="EMBL/GenBank/DDBJ databases">
        <authorList>
            <person name="de Groot N.N."/>
        </authorList>
    </citation>
    <scope>NUCLEOTIDE SEQUENCE [LARGE SCALE GENOMIC DNA]</scope>
    <source>
        <strain evidence="1 2">DSM 28010</strain>
    </source>
</reference>
<evidence type="ECO:0000313" key="2">
    <source>
        <dbReference type="Proteomes" id="UP000199340"/>
    </source>
</evidence>
<gene>
    <name evidence="1" type="ORF">SAMN05421850_101242</name>
</gene>
<protein>
    <submittedName>
        <fullName evidence="1">Uncharacterized membrane protein YebE, DUF533 family</fullName>
    </submittedName>
</protein>
<dbReference type="OrthoDB" id="7866618at2"/>
<dbReference type="AlphaFoldDB" id="A0A1G8GVK7"/>
<dbReference type="InterPro" id="IPR007486">
    <property type="entry name" value="YebE"/>
</dbReference>
<organism evidence="1 2">
    <name type="scientific">Lutimaribacter saemankumensis</name>
    <dbReference type="NCBI Taxonomy" id="490829"/>
    <lineage>
        <taxon>Bacteria</taxon>
        <taxon>Pseudomonadati</taxon>
        <taxon>Pseudomonadota</taxon>
        <taxon>Alphaproteobacteria</taxon>
        <taxon>Rhodobacterales</taxon>
        <taxon>Roseobacteraceae</taxon>
        <taxon>Lutimaribacter</taxon>
    </lineage>
</organism>
<evidence type="ECO:0000313" key="1">
    <source>
        <dbReference type="EMBL" id="SDH98413.1"/>
    </source>
</evidence>
<dbReference type="Pfam" id="PF04391">
    <property type="entry name" value="DUF533"/>
    <property type="match status" value="1"/>
</dbReference>
<dbReference type="SUPFAM" id="SSF158682">
    <property type="entry name" value="TerB-like"/>
    <property type="match status" value="1"/>
</dbReference>
<dbReference type="InterPro" id="IPR029024">
    <property type="entry name" value="TerB-like"/>
</dbReference>
<proteinExistence type="predicted"/>